<feature type="transmembrane region" description="Helical" evidence="6">
    <location>
        <begin position="300"/>
        <end position="331"/>
    </location>
</feature>
<feature type="transmembrane region" description="Helical" evidence="6">
    <location>
        <begin position="139"/>
        <end position="165"/>
    </location>
</feature>
<keyword evidence="4 6" id="KW-1133">Transmembrane helix</keyword>
<comment type="subcellular location">
    <subcellularLocation>
        <location evidence="1">Membrane</location>
        <topology evidence="1">Multi-pass membrane protein</topology>
    </subcellularLocation>
</comment>
<dbReference type="GO" id="GO:0016020">
    <property type="term" value="C:membrane"/>
    <property type="evidence" value="ECO:0007669"/>
    <property type="project" value="UniProtKB-SubCell"/>
</dbReference>
<evidence type="ECO:0000256" key="4">
    <source>
        <dbReference type="ARBA" id="ARBA00022989"/>
    </source>
</evidence>
<accession>A0A7Z0HX52</accession>
<organism evidence="7 8">
    <name type="scientific">Rhabdonatronobacter sediminivivens</name>
    <dbReference type="NCBI Taxonomy" id="2743469"/>
    <lineage>
        <taxon>Bacteria</taxon>
        <taxon>Pseudomonadati</taxon>
        <taxon>Pseudomonadota</taxon>
        <taxon>Alphaproteobacteria</taxon>
        <taxon>Rhodobacterales</taxon>
        <taxon>Paracoccaceae</taxon>
        <taxon>Rhabdonatronobacter</taxon>
    </lineage>
</organism>
<evidence type="ECO:0000313" key="8">
    <source>
        <dbReference type="Proteomes" id="UP000529417"/>
    </source>
</evidence>
<dbReference type="Pfam" id="PF01594">
    <property type="entry name" value="AI-2E_transport"/>
    <property type="match status" value="1"/>
</dbReference>
<evidence type="ECO:0000313" key="7">
    <source>
        <dbReference type="EMBL" id="NYS23926.1"/>
    </source>
</evidence>
<name>A0A7Z0HX52_9RHOB</name>
<keyword evidence="3 6" id="KW-0812">Transmembrane</keyword>
<feature type="transmembrane region" description="Helical" evidence="6">
    <location>
        <begin position="196"/>
        <end position="216"/>
    </location>
</feature>
<gene>
    <name evidence="7" type="ORF">HUK65_02900</name>
</gene>
<dbReference type="InterPro" id="IPR002549">
    <property type="entry name" value="AI-2E-like"/>
</dbReference>
<keyword evidence="5 6" id="KW-0472">Membrane</keyword>
<reference evidence="7 8" key="1">
    <citation type="journal article" date="2000" name="Arch. Microbiol.">
        <title>Rhodobaca bogoriensis gen. nov. and sp. nov., an alkaliphilic purple nonsulfur bacterium from African Rift Valley soda lakes.</title>
        <authorList>
            <person name="Milford A.D."/>
            <person name="Achenbach L.A."/>
            <person name="Jung D.O."/>
            <person name="Madigan M.T."/>
        </authorList>
    </citation>
    <scope>NUCLEOTIDE SEQUENCE [LARGE SCALE GENOMIC DNA]</scope>
    <source>
        <strain evidence="7 8">2376</strain>
    </source>
</reference>
<feature type="transmembrane region" description="Helical" evidence="6">
    <location>
        <begin position="12"/>
        <end position="41"/>
    </location>
</feature>
<protein>
    <submittedName>
        <fullName evidence="7">AI-2E family transporter</fullName>
    </submittedName>
</protein>
<proteinExistence type="inferred from homology"/>
<comment type="caution">
    <text evidence="7">The sequence shown here is derived from an EMBL/GenBank/DDBJ whole genome shotgun (WGS) entry which is preliminary data.</text>
</comment>
<evidence type="ECO:0000256" key="2">
    <source>
        <dbReference type="ARBA" id="ARBA00009773"/>
    </source>
</evidence>
<feature type="transmembrane region" description="Helical" evidence="6">
    <location>
        <begin position="53"/>
        <end position="78"/>
    </location>
</feature>
<feature type="transmembrane region" description="Helical" evidence="6">
    <location>
        <begin position="222"/>
        <end position="248"/>
    </location>
</feature>
<dbReference type="EMBL" id="JACBXS010000004">
    <property type="protein sequence ID" value="NYS23926.1"/>
    <property type="molecule type" value="Genomic_DNA"/>
</dbReference>
<evidence type="ECO:0000256" key="6">
    <source>
        <dbReference type="SAM" id="Phobius"/>
    </source>
</evidence>
<dbReference type="Proteomes" id="UP000529417">
    <property type="component" value="Unassembled WGS sequence"/>
</dbReference>
<dbReference type="AlphaFoldDB" id="A0A7Z0HX52"/>
<evidence type="ECO:0000256" key="1">
    <source>
        <dbReference type="ARBA" id="ARBA00004141"/>
    </source>
</evidence>
<comment type="similarity">
    <text evidence="2">Belongs to the autoinducer-2 exporter (AI-2E) (TC 2.A.86) family.</text>
</comment>
<dbReference type="PANTHER" id="PTHR21716">
    <property type="entry name" value="TRANSMEMBRANE PROTEIN"/>
    <property type="match status" value="1"/>
</dbReference>
<keyword evidence="8" id="KW-1185">Reference proteome</keyword>
<evidence type="ECO:0000256" key="3">
    <source>
        <dbReference type="ARBA" id="ARBA00022692"/>
    </source>
</evidence>
<feature type="transmembrane region" description="Helical" evidence="6">
    <location>
        <begin position="260"/>
        <end position="280"/>
    </location>
</feature>
<sequence>MRMTDQARYWSIAALAFGALLWVLNDVLLPFVAGAAMAYFLDPLTGRLMRLGLPRAAAVSVILFGMIGAAVAVLVGVIPPLVAEGGRLIQTLPDLTEQASEAISDRFPGLLAEDGMLMQNLEGIGEALRERGMAIAEGALGAVSGLIGVVMFIVIAPVVTFYLLLDWPRVVARVDALLPRDHAPVIRDLARQMDRALAGFVRGQLLVCLILAVYYATGLMVVGLQFGLVIGVVAGVISFIPFVGAIIGGVMSIGLALFQFWGEPVLIIAVVAVFAFGQFLEGNVLVPRLVGGSVGLHPVWLLFAVSAFGTLFGFTGMLVAVPVAAAVGVLVKFSVARYMESALYRPSDDPPGGHERD</sequence>
<evidence type="ECO:0000256" key="5">
    <source>
        <dbReference type="ARBA" id="ARBA00023136"/>
    </source>
</evidence>
<dbReference type="PANTHER" id="PTHR21716:SF64">
    <property type="entry name" value="AI-2 TRANSPORT PROTEIN TQSA"/>
    <property type="match status" value="1"/>
</dbReference>
<dbReference type="GO" id="GO:0055085">
    <property type="term" value="P:transmembrane transport"/>
    <property type="evidence" value="ECO:0007669"/>
    <property type="project" value="TreeGrafter"/>
</dbReference>